<name>A0ACC0YZ07_9ROSI</name>
<accession>A0ACC0YZ07</accession>
<proteinExistence type="predicted"/>
<dbReference type="EMBL" id="CM047739">
    <property type="protein sequence ID" value="KAJ0042855.1"/>
    <property type="molecule type" value="Genomic_DNA"/>
</dbReference>
<keyword evidence="2" id="KW-1185">Reference proteome</keyword>
<comment type="caution">
    <text evidence="1">The sequence shown here is derived from an EMBL/GenBank/DDBJ whole genome shotgun (WGS) entry which is preliminary data.</text>
</comment>
<evidence type="ECO:0000313" key="1">
    <source>
        <dbReference type="EMBL" id="KAJ0042855.1"/>
    </source>
</evidence>
<sequence>MNTNMIEINPDLFKPCHIGSEFKNPDFVDSSVSCVQKKQDHDDGSLLREEVEMVMEELTLFCGPGGEELPEKIGSREVSGLFEEKEPSLEEVKEAFDVYDQNKDGFIDARELQRVLRVLGFKEGFELENCRKMIGKFDENGDGMIDFREFVKFMENSFVEL</sequence>
<reference evidence="2" key="1">
    <citation type="journal article" date="2023" name="G3 (Bethesda)">
        <title>Genome assembly and association tests identify interacting loci associated with vigor, precocity, and sex in interspecific pistachio rootstocks.</title>
        <authorList>
            <person name="Palmer W."/>
            <person name="Jacygrad E."/>
            <person name="Sagayaradj S."/>
            <person name="Cavanaugh K."/>
            <person name="Han R."/>
            <person name="Bertier L."/>
            <person name="Beede B."/>
            <person name="Kafkas S."/>
            <person name="Golino D."/>
            <person name="Preece J."/>
            <person name="Michelmore R."/>
        </authorList>
    </citation>
    <scope>NUCLEOTIDE SEQUENCE [LARGE SCALE GENOMIC DNA]</scope>
</reference>
<gene>
    <name evidence="1" type="ORF">Pint_19203</name>
</gene>
<evidence type="ECO:0000313" key="2">
    <source>
        <dbReference type="Proteomes" id="UP001163603"/>
    </source>
</evidence>
<protein>
    <submittedName>
        <fullName evidence="1">Uncharacterized protein</fullName>
    </submittedName>
</protein>
<dbReference type="Proteomes" id="UP001163603">
    <property type="component" value="Chromosome 4"/>
</dbReference>
<organism evidence="1 2">
    <name type="scientific">Pistacia integerrima</name>
    <dbReference type="NCBI Taxonomy" id="434235"/>
    <lineage>
        <taxon>Eukaryota</taxon>
        <taxon>Viridiplantae</taxon>
        <taxon>Streptophyta</taxon>
        <taxon>Embryophyta</taxon>
        <taxon>Tracheophyta</taxon>
        <taxon>Spermatophyta</taxon>
        <taxon>Magnoliopsida</taxon>
        <taxon>eudicotyledons</taxon>
        <taxon>Gunneridae</taxon>
        <taxon>Pentapetalae</taxon>
        <taxon>rosids</taxon>
        <taxon>malvids</taxon>
        <taxon>Sapindales</taxon>
        <taxon>Anacardiaceae</taxon>
        <taxon>Pistacia</taxon>
    </lineage>
</organism>